<gene>
    <name evidence="1" type="ORF">COT64_03690</name>
</gene>
<dbReference type="SUPFAM" id="SSF56784">
    <property type="entry name" value="HAD-like"/>
    <property type="match status" value="1"/>
</dbReference>
<dbReference type="InterPro" id="IPR023214">
    <property type="entry name" value="HAD_sf"/>
</dbReference>
<reference evidence="2" key="1">
    <citation type="submission" date="2017-09" db="EMBL/GenBank/DDBJ databases">
        <title>Depth-based differentiation of microbial function through sediment-hosted aquifers and enrichment of novel symbionts in the deep terrestrial subsurface.</title>
        <authorList>
            <person name="Probst A.J."/>
            <person name="Ladd B."/>
            <person name="Jarett J.K."/>
            <person name="Geller-Mcgrath D.E."/>
            <person name="Sieber C.M.K."/>
            <person name="Emerson J.B."/>
            <person name="Anantharaman K."/>
            <person name="Thomas B.C."/>
            <person name="Malmstrom R."/>
            <person name="Stieglmeier M."/>
            <person name="Klingl A."/>
            <person name="Woyke T."/>
            <person name="Ryan C.M."/>
            <person name="Banfield J.F."/>
        </authorList>
    </citation>
    <scope>NUCLEOTIDE SEQUENCE [LARGE SCALE GENOMIC DNA]</scope>
</reference>
<accession>A0A2H0WNL1</accession>
<protein>
    <submittedName>
        <fullName evidence="1">Uncharacterized protein</fullName>
    </submittedName>
</protein>
<dbReference type="Gene3D" id="3.40.50.1000">
    <property type="entry name" value="HAD superfamily/HAD-like"/>
    <property type="match status" value="1"/>
</dbReference>
<dbReference type="InterPro" id="IPR036412">
    <property type="entry name" value="HAD-like_sf"/>
</dbReference>
<comment type="caution">
    <text evidence="1">The sequence shown here is derived from an EMBL/GenBank/DDBJ whole genome shotgun (WGS) entry which is preliminary data.</text>
</comment>
<dbReference type="Proteomes" id="UP000230775">
    <property type="component" value="Unassembled WGS sequence"/>
</dbReference>
<name>A0A2H0WNL1_9BACT</name>
<proteinExistence type="predicted"/>
<organism evidence="1 2">
    <name type="scientific">Candidatus Shapirobacteria bacterium CG09_land_8_20_14_0_10_39_12</name>
    <dbReference type="NCBI Taxonomy" id="1974885"/>
    <lineage>
        <taxon>Bacteria</taxon>
        <taxon>Candidatus Shapironibacteriota</taxon>
    </lineage>
</organism>
<dbReference type="AlphaFoldDB" id="A0A2H0WNL1"/>
<evidence type="ECO:0000313" key="2">
    <source>
        <dbReference type="Proteomes" id="UP000230775"/>
    </source>
</evidence>
<evidence type="ECO:0000313" key="1">
    <source>
        <dbReference type="EMBL" id="PIS14240.1"/>
    </source>
</evidence>
<sequence length="213" mass="25305">MIFLVMIRTIFIDWNKTLSTSVFWEQLKDQNNPNNHYFNKLEDFLLKKNSHLINDWMLGKYNSEEICQKISEAMGLNYETVFNELVISASNMVFVDFRVPEVLKKIRKKGMKLVVATDNMDTFRRFTIPGMKLYDLFDDFLISNELECFKYNISDEKIPFFENFMKIHELTYNEVMLVDDSVEKSGYFSKIGFKIEHIKGKEDLLNCLNEYIS</sequence>
<dbReference type="EMBL" id="PEZI01000077">
    <property type="protein sequence ID" value="PIS14240.1"/>
    <property type="molecule type" value="Genomic_DNA"/>
</dbReference>